<evidence type="ECO:0000256" key="1">
    <source>
        <dbReference type="SAM" id="MobiDB-lite"/>
    </source>
</evidence>
<accession>A0A835UBN0</accession>
<reference evidence="2 3" key="1">
    <citation type="journal article" date="2020" name="Nat. Food">
        <title>A phased Vanilla planifolia genome enables genetic improvement of flavour and production.</title>
        <authorList>
            <person name="Hasing T."/>
            <person name="Tang H."/>
            <person name="Brym M."/>
            <person name="Khazi F."/>
            <person name="Huang T."/>
            <person name="Chambers A.H."/>
        </authorList>
    </citation>
    <scope>NUCLEOTIDE SEQUENCE [LARGE SCALE GENOMIC DNA]</scope>
    <source>
        <tissue evidence="2">Leaf</tissue>
    </source>
</reference>
<protein>
    <submittedName>
        <fullName evidence="2">Uncharacterized protein</fullName>
    </submittedName>
</protein>
<dbReference type="Proteomes" id="UP000639772">
    <property type="component" value="Unassembled WGS sequence"/>
</dbReference>
<sequence>MIEKILSEGISESPPPPSPLVASFQEKRDPGLQRTDVVASGRRFPSDTGAFADWVASSATGRLTISVSDLMPEGRRRILRRGFWRKRGWRYHWFVGSELVGCWADTRSTMAWRRWSVSATSSL</sequence>
<feature type="region of interest" description="Disordered" evidence="1">
    <location>
        <begin position="1"/>
        <end position="29"/>
    </location>
</feature>
<gene>
    <name evidence="2" type="ORF">HPP92_024735</name>
</gene>
<proteinExistence type="predicted"/>
<dbReference type="AlphaFoldDB" id="A0A835UBN0"/>
<evidence type="ECO:0000313" key="3">
    <source>
        <dbReference type="Proteomes" id="UP000639772"/>
    </source>
</evidence>
<evidence type="ECO:0000313" key="2">
    <source>
        <dbReference type="EMBL" id="KAG0453431.1"/>
    </source>
</evidence>
<name>A0A835UBN0_VANPL</name>
<comment type="caution">
    <text evidence="2">The sequence shown here is derived from an EMBL/GenBank/DDBJ whole genome shotgun (WGS) entry which is preliminary data.</text>
</comment>
<dbReference type="EMBL" id="JADCNM010000014">
    <property type="protein sequence ID" value="KAG0453431.1"/>
    <property type="molecule type" value="Genomic_DNA"/>
</dbReference>
<organism evidence="2 3">
    <name type="scientific">Vanilla planifolia</name>
    <name type="common">Vanilla</name>
    <dbReference type="NCBI Taxonomy" id="51239"/>
    <lineage>
        <taxon>Eukaryota</taxon>
        <taxon>Viridiplantae</taxon>
        <taxon>Streptophyta</taxon>
        <taxon>Embryophyta</taxon>
        <taxon>Tracheophyta</taxon>
        <taxon>Spermatophyta</taxon>
        <taxon>Magnoliopsida</taxon>
        <taxon>Liliopsida</taxon>
        <taxon>Asparagales</taxon>
        <taxon>Orchidaceae</taxon>
        <taxon>Vanilloideae</taxon>
        <taxon>Vanilleae</taxon>
        <taxon>Vanilla</taxon>
    </lineage>
</organism>